<feature type="domain" description="PNPLA" evidence="3">
    <location>
        <begin position="10"/>
        <end position="339"/>
    </location>
</feature>
<evidence type="ECO:0000259" key="4">
    <source>
        <dbReference type="Pfam" id="PF11856"/>
    </source>
</evidence>
<dbReference type="InterPro" id="IPR016035">
    <property type="entry name" value="Acyl_Trfase/lysoPLipase"/>
</dbReference>
<dbReference type="InterPro" id="IPR019894">
    <property type="entry name" value="Patatin-related_protein"/>
</dbReference>
<evidence type="ECO:0000313" key="5">
    <source>
        <dbReference type="EMBL" id="TCT12066.1"/>
    </source>
</evidence>
<keyword evidence="2" id="KW-1133">Transmembrane helix</keyword>
<dbReference type="GO" id="GO:0006629">
    <property type="term" value="P:lipid metabolic process"/>
    <property type="evidence" value="ECO:0007669"/>
    <property type="project" value="UniProtKB-KW"/>
</dbReference>
<reference evidence="5 6" key="1">
    <citation type="submission" date="2019-03" db="EMBL/GenBank/DDBJ databases">
        <title>Genomic Encyclopedia of Type Strains, Phase IV (KMG-IV): sequencing the most valuable type-strain genomes for metagenomic binning, comparative biology and taxonomic classification.</title>
        <authorList>
            <person name="Goeker M."/>
        </authorList>
    </citation>
    <scope>NUCLEOTIDE SEQUENCE [LARGE SCALE GENOMIC DNA]</scope>
    <source>
        <strain evidence="5 6">DSM 19345</strain>
    </source>
</reference>
<protein>
    <submittedName>
        <fullName evidence="5">Patatin-related protein</fullName>
    </submittedName>
</protein>
<comment type="caution">
    <text evidence="5">The sequence shown here is derived from an EMBL/GenBank/DDBJ whole genome shotgun (WGS) entry which is preliminary data.</text>
</comment>
<dbReference type="SUPFAM" id="SSF52151">
    <property type="entry name" value="FabD/lysophospholipase-like"/>
    <property type="match status" value="1"/>
</dbReference>
<dbReference type="InterPro" id="IPR002641">
    <property type="entry name" value="PNPLA_dom"/>
</dbReference>
<dbReference type="Gene3D" id="3.40.1090.10">
    <property type="entry name" value="Cytosolic phospholipase A2 catalytic domain"/>
    <property type="match status" value="1"/>
</dbReference>
<evidence type="ECO:0000256" key="2">
    <source>
        <dbReference type="SAM" id="Phobius"/>
    </source>
</evidence>
<name>A0A4R3MEY1_9HYPH</name>
<dbReference type="InterPro" id="IPR024282">
    <property type="entry name" value="DUF3376"/>
</dbReference>
<accession>A0A4R3MEY1</accession>
<dbReference type="Pfam" id="PF01734">
    <property type="entry name" value="Patatin"/>
    <property type="match status" value="1"/>
</dbReference>
<dbReference type="RefSeq" id="WP_165926822.1">
    <property type="nucleotide sequence ID" value="NZ_SMAK01000003.1"/>
</dbReference>
<keyword evidence="2" id="KW-0472">Membrane</keyword>
<gene>
    <name evidence="5" type="ORF">EDC22_103381</name>
</gene>
<feature type="transmembrane region" description="Helical" evidence="2">
    <location>
        <begin position="7"/>
        <end position="24"/>
    </location>
</feature>
<keyword evidence="6" id="KW-1185">Reference proteome</keyword>
<dbReference type="AlphaFoldDB" id="A0A4R3MEY1"/>
<dbReference type="Proteomes" id="UP000295678">
    <property type="component" value="Unassembled WGS sequence"/>
</dbReference>
<organism evidence="5 6">
    <name type="scientific">Tepidamorphus gemmatus</name>
    <dbReference type="NCBI Taxonomy" id="747076"/>
    <lineage>
        <taxon>Bacteria</taxon>
        <taxon>Pseudomonadati</taxon>
        <taxon>Pseudomonadota</taxon>
        <taxon>Alphaproteobacteria</taxon>
        <taxon>Hyphomicrobiales</taxon>
        <taxon>Tepidamorphaceae</taxon>
        <taxon>Tepidamorphus</taxon>
    </lineage>
</organism>
<proteinExistence type="predicted"/>
<evidence type="ECO:0000259" key="3">
    <source>
        <dbReference type="Pfam" id="PF01734"/>
    </source>
</evidence>
<evidence type="ECO:0000256" key="1">
    <source>
        <dbReference type="ARBA" id="ARBA00023098"/>
    </source>
</evidence>
<evidence type="ECO:0000313" key="6">
    <source>
        <dbReference type="Proteomes" id="UP000295678"/>
    </source>
</evidence>
<keyword evidence="1" id="KW-0443">Lipid metabolism</keyword>
<dbReference type="NCBIfam" id="TIGR03607">
    <property type="entry name" value="patatin-like protein"/>
    <property type="match status" value="1"/>
</dbReference>
<dbReference type="Pfam" id="PF11856">
    <property type="entry name" value="DUF3376"/>
    <property type="match status" value="1"/>
</dbReference>
<dbReference type="EMBL" id="SMAK01000003">
    <property type="protein sequence ID" value="TCT12066.1"/>
    <property type="molecule type" value="Genomic_DNA"/>
</dbReference>
<keyword evidence="2" id="KW-0812">Transmembrane</keyword>
<feature type="domain" description="DUF3376" evidence="4">
    <location>
        <begin position="488"/>
        <end position="734"/>
    </location>
</feature>
<sequence>MREKELRLALVLYGGVSLAVYMFGVCHEVSKLVRASKLLHGTPRSDRGRAGAPGRLPDGADTEPIYVDLLHRLSAQTELRVVVDVIAGASAGGINGVFLARALAHDLPLAPLRDMWLEKADITRLIEEDALAGRWSKRFLTPFLGRILKMAPDLAEDPETRAKLDLFVRSRWFQPPFSGPRFSGWMLEAAEAMGTPEPGASLLPDDHALDLFVSVTDYHGHPRTIPLDDPPLAVELEHQLTLAFRYLRHGGGDAETEFDDRALPGLVFAARATSSFPGAFPPATLTEIEQVLAGHGSAWPDRERFIRDKLGVILRDGRDPLTTPFVDGAVVTNKPFAAAVSALMGRPANREVVRRIVFVDPNPDVELAEDEPLPGFFRAIFTSLAQIPRNEPIHQELERLAALNSQVSVISEVVEAARPRIRSLVENILAEEDETAPDARTFARWRDLANEAAATDAGFAFESYLRLKILTVARRLRSIAETMTDTSLAGLGHAIARPLLETPRGAEGRVSAEAVAFLRAFDVDFRIRRLRFIIRHLNDLYHADRPEAHVEPLDETRLDELKSELYALLDSVRRRLRDLPGEADLVDAVRQLADPAQAADARQAAIARIGERLALKRDDDRLDEIFSVMVLNSLPLWARHELIIAYIGFPFFDVLTLPMTQWQDLDELDIIRVFRISPSDARAIRAGTAMDKLKGVRLRRFGAFFNRAWRENDYLWGRLVAADRLVDVVMTAAAEAAAGIDRLSVKKALFEAILAAEGPHLTADPHLVPRLLEEVAAIRAPAFGR</sequence>